<comment type="similarity">
    <text evidence="1">Belongs to the FAM72 family.</text>
</comment>
<gene>
    <name evidence="2" type="ORF">SNE40_015266</name>
</gene>
<evidence type="ECO:0000313" key="3">
    <source>
        <dbReference type="Proteomes" id="UP001347796"/>
    </source>
</evidence>
<reference evidence="2 3" key="1">
    <citation type="submission" date="2024-01" db="EMBL/GenBank/DDBJ databases">
        <title>The genome of the rayed Mediterranean limpet Patella caerulea (Linnaeus, 1758).</title>
        <authorList>
            <person name="Anh-Thu Weber A."/>
            <person name="Halstead-Nussloch G."/>
        </authorList>
    </citation>
    <scope>NUCLEOTIDE SEQUENCE [LARGE SCALE GENOMIC DNA]</scope>
    <source>
        <strain evidence="2">AATW-2023a</strain>
        <tissue evidence="2">Whole specimen</tissue>
    </source>
</reference>
<accession>A0AAN8JGX6</accession>
<comment type="caution">
    <text evidence="2">The sequence shown here is derived from an EMBL/GenBank/DDBJ whole genome shotgun (WGS) entry which is preliminary data.</text>
</comment>
<dbReference type="PANTHER" id="PTHR31841">
    <property type="entry name" value="PROTEIN FAM72A-RELATED"/>
    <property type="match status" value="1"/>
</dbReference>
<keyword evidence="3" id="KW-1185">Reference proteome</keyword>
<dbReference type="Proteomes" id="UP001347796">
    <property type="component" value="Unassembled WGS sequence"/>
</dbReference>
<dbReference type="AlphaFoldDB" id="A0AAN8JGX6"/>
<organism evidence="2 3">
    <name type="scientific">Patella caerulea</name>
    <name type="common">Rayed Mediterranean limpet</name>
    <dbReference type="NCBI Taxonomy" id="87958"/>
    <lineage>
        <taxon>Eukaryota</taxon>
        <taxon>Metazoa</taxon>
        <taxon>Spiralia</taxon>
        <taxon>Lophotrochozoa</taxon>
        <taxon>Mollusca</taxon>
        <taxon>Gastropoda</taxon>
        <taxon>Patellogastropoda</taxon>
        <taxon>Patelloidea</taxon>
        <taxon>Patellidae</taxon>
        <taxon>Patella</taxon>
    </lineage>
</organism>
<sequence length="146" mass="16491">MSKDELHPAFRKKIVYNLDCNACGMTLCRRGMRAFLLSDTKIKLFSTDIPEFGAVEVVPQMFLVEKCACKQQDVACLGCGNVVGYHVALPCRKCLVSCNNGHLWMFESQSVSSIERFDSDDEGFLVWGNLKSVEDDSVFYIEECIR</sequence>
<dbReference type="PANTHER" id="PTHR31841:SF1">
    <property type="entry name" value="PROTEIN FAM72A-RELATED"/>
    <property type="match status" value="1"/>
</dbReference>
<protein>
    <recommendedName>
        <fullName evidence="4">Protein FAM72A</fullName>
    </recommendedName>
</protein>
<dbReference type="EMBL" id="JAZGQO010000010">
    <property type="protein sequence ID" value="KAK6177092.1"/>
    <property type="molecule type" value="Genomic_DNA"/>
</dbReference>
<evidence type="ECO:0008006" key="4">
    <source>
        <dbReference type="Google" id="ProtNLM"/>
    </source>
</evidence>
<proteinExistence type="inferred from homology"/>
<evidence type="ECO:0000313" key="2">
    <source>
        <dbReference type="EMBL" id="KAK6177092.1"/>
    </source>
</evidence>
<dbReference type="InterPro" id="IPR026768">
    <property type="entry name" value="YPEH2ZP"/>
</dbReference>
<dbReference type="GO" id="GO:0005829">
    <property type="term" value="C:cytosol"/>
    <property type="evidence" value="ECO:0007669"/>
    <property type="project" value="TreeGrafter"/>
</dbReference>
<dbReference type="Pfam" id="PF14976">
    <property type="entry name" value="YPEH2ZP"/>
    <property type="match status" value="1"/>
</dbReference>
<name>A0AAN8JGX6_PATCE</name>
<evidence type="ECO:0000256" key="1">
    <source>
        <dbReference type="ARBA" id="ARBA00006888"/>
    </source>
</evidence>